<protein>
    <recommendedName>
        <fullName evidence="3">Encoded protein</fullName>
    </recommendedName>
</protein>
<comment type="caution">
    <text evidence="1">The sequence shown here is derived from an EMBL/GenBank/DDBJ whole genome shotgun (WGS) entry which is preliminary data.</text>
</comment>
<organism evidence="1 2">
    <name type="scientific">Dunaliella salina</name>
    <name type="common">Green alga</name>
    <name type="synonym">Protococcus salinus</name>
    <dbReference type="NCBI Taxonomy" id="3046"/>
    <lineage>
        <taxon>Eukaryota</taxon>
        <taxon>Viridiplantae</taxon>
        <taxon>Chlorophyta</taxon>
        <taxon>core chlorophytes</taxon>
        <taxon>Chlorophyceae</taxon>
        <taxon>CS clade</taxon>
        <taxon>Chlamydomonadales</taxon>
        <taxon>Dunaliellaceae</taxon>
        <taxon>Dunaliella</taxon>
    </lineage>
</organism>
<dbReference type="EMBL" id="MU069925">
    <property type="protein sequence ID" value="KAF5831736.1"/>
    <property type="molecule type" value="Genomic_DNA"/>
</dbReference>
<accession>A0ABQ7GAV8</accession>
<gene>
    <name evidence="1" type="ORF">DUNSADRAFT_12683</name>
</gene>
<dbReference type="Proteomes" id="UP000815325">
    <property type="component" value="Unassembled WGS sequence"/>
</dbReference>
<evidence type="ECO:0000313" key="2">
    <source>
        <dbReference type="Proteomes" id="UP000815325"/>
    </source>
</evidence>
<evidence type="ECO:0000313" key="1">
    <source>
        <dbReference type="EMBL" id="KAF5831736.1"/>
    </source>
</evidence>
<name>A0ABQ7GAV8_DUNSA</name>
<reference evidence="1" key="1">
    <citation type="submission" date="2017-08" db="EMBL/GenBank/DDBJ databases">
        <authorList>
            <person name="Polle J.E."/>
            <person name="Barry K."/>
            <person name="Cushman J."/>
            <person name="Schmutz J."/>
            <person name="Tran D."/>
            <person name="Hathwaick L.T."/>
            <person name="Yim W.C."/>
            <person name="Jenkins J."/>
            <person name="Mckie-Krisberg Z.M."/>
            <person name="Prochnik S."/>
            <person name="Lindquist E."/>
            <person name="Dockter R.B."/>
            <person name="Adam C."/>
            <person name="Molina H."/>
            <person name="Bunkerborg J."/>
            <person name="Jin E."/>
            <person name="Buchheim M."/>
            <person name="Magnuson J."/>
        </authorList>
    </citation>
    <scope>NUCLEOTIDE SEQUENCE</scope>
    <source>
        <strain evidence="1">CCAP 19/18</strain>
    </source>
</reference>
<evidence type="ECO:0008006" key="3">
    <source>
        <dbReference type="Google" id="ProtNLM"/>
    </source>
</evidence>
<proteinExistence type="predicted"/>
<keyword evidence="2" id="KW-1185">Reference proteome</keyword>
<sequence>MPLAMVWQKQPNTEWYHWQWNSKSSPTQNGRSDARGVFQQSRLEVVLWCRNASQPWTLLYNNIALHRHVARASKLRLCAMWCNVQRCTVVIFVVEDFAVLGTQLC</sequence>